<dbReference type="EMBL" id="QZJW01000059">
    <property type="protein sequence ID" value="RJO59883.1"/>
    <property type="molecule type" value="Genomic_DNA"/>
</dbReference>
<accession>A0A419D9V6</accession>
<dbReference type="AlphaFoldDB" id="A0A419D9V6"/>
<gene>
    <name evidence="1" type="ORF">C4544_07500</name>
</gene>
<name>A0A419D9V6_9BACT</name>
<evidence type="ECO:0000313" key="2">
    <source>
        <dbReference type="Proteomes" id="UP000285655"/>
    </source>
</evidence>
<reference evidence="1 2" key="1">
    <citation type="journal article" date="2017" name="ISME J.">
        <title>Energy and carbon metabolisms in a deep terrestrial subsurface fluid microbial community.</title>
        <authorList>
            <person name="Momper L."/>
            <person name="Jungbluth S.P."/>
            <person name="Lee M.D."/>
            <person name="Amend J.P."/>
        </authorList>
    </citation>
    <scope>NUCLEOTIDE SEQUENCE [LARGE SCALE GENOMIC DNA]</scope>
    <source>
        <strain evidence="1">SURF_29</strain>
    </source>
</reference>
<protein>
    <submittedName>
        <fullName evidence="1">Uncharacterized protein</fullName>
    </submittedName>
</protein>
<organism evidence="1 2">
    <name type="scientific">candidate division WS5 bacterium</name>
    <dbReference type="NCBI Taxonomy" id="2093353"/>
    <lineage>
        <taxon>Bacteria</taxon>
        <taxon>candidate division WS5</taxon>
    </lineage>
</organism>
<comment type="caution">
    <text evidence="1">The sequence shown here is derived from an EMBL/GenBank/DDBJ whole genome shotgun (WGS) entry which is preliminary data.</text>
</comment>
<dbReference type="Proteomes" id="UP000285655">
    <property type="component" value="Unassembled WGS sequence"/>
</dbReference>
<evidence type="ECO:0000313" key="1">
    <source>
        <dbReference type="EMBL" id="RJO59883.1"/>
    </source>
</evidence>
<sequence length="103" mass="12325">MKSKMEPQMKELVQSIGELALARQQLARKAEQQYGLEVEAIFQSQCRDPRRIERLLDGMLDFCFDAQMLLWYKKLCRYYFKIDPAATVSYVNAYREMWDDERS</sequence>
<proteinExistence type="predicted"/>